<keyword evidence="5" id="KW-1185">Reference proteome</keyword>
<dbReference type="EMBL" id="LQCI01000002">
    <property type="protein sequence ID" value="KZB88257.1"/>
    <property type="molecule type" value="Genomic_DNA"/>
</dbReference>
<name>A0A154MWY7_9PSEU</name>
<dbReference type="OrthoDB" id="5197740at2"/>
<organism evidence="2 4">
    <name type="scientific">Amycolatopsis regifaucium</name>
    <dbReference type="NCBI Taxonomy" id="546365"/>
    <lineage>
        <taxon>Bacteria</taxon>
        <taxon>Bacillati</taxon>
        <taxon>Actinomycetota</taxon>
        <taxon>Actinomycetes</taxon>
        <taxon>Pseudonocardiales</taxon>
        <taxon>Pseudonocardiaceae</taxon>
        <taxon>Amycolatopsis</taxon>
    </lineage>
</organism>
<protein>
    <submittedName>
        <fullName evidence="2">Uncharacterized protein</fullName>
    </submittedName>
</protein>
<comment type="caution">
    <text evidence="2">The sequence shown here is derived from an EMBL/GenBank/DDBJ whole genome shotgun (WGS) entry which is preliminary data.</text>
</comment>
<feature type="transmembrane region" description="Helical" evidence="1">
    <location>
        <begin position="29"/>
        <end position="50"/>
    </location>
</feature>
<keyword evidence="1" id="KW-1133">Transmembrane helix</keyword>
<sequence length="77" mass="8260">MSGFAKWTLGIGILLMVAAVVCSMRDLIPASVITGIVGLIGLTMAGYDVIHDWSERAELRRRGEKAAASGRDREQNG</sequence>
<reference evidence="3 5" key="2">
    <citation type="submission" date="2016-11" db="EMBL/GenBank/DDBJ databases">
        <title>Genome sequencing of Amycolatopsis regifaucium.</title>
        <authorList>
            <person name="Mayilraj S."/>
            <person name="Kaur N."/>
        </authorList>
    </citation>
    <scope>NUCLEOTIDE SEQUENCE [LARGE SCALE GENOMIC DNA]</scope>
    <source>
        <strain evidence="3 5">GY080</strain>
    </source>
</reference>
<dbReference type="EMBL" id="LOBU02000001">
    <property type="protein sequence ID" value="OKA11372.1"/>
    <property type="molecule type" value="Genomic_DNA"/>
</dbReference>
<reference evidence="2 4" key="1">
    <citation type="submission" date="2015-12" db="EMBL/GenBank/DDBJ databases">
        <title>Amycolatopsis regifaucium genome sequencing and assembly.</title>
        <authorList>
            <person name="Mayilraj S."/>
        </authorList>
    </citation>
    <scope>NUCLEOTIDE SEQUENCE [LARGE SCALE GENOMIC DNA]</scope>
    <source>
        <strain evidence="2 4">GY080</strain>
    </source>
</reference>
<gene>
    <name evidence="3" type="ORF">ATP06_0200460</name>
    <name evidence="2" type="ORF">AVL48_20075</name>
</gene>
<evidence type="ECO:0000256" key="1">
    <source>
        <dbReference type="SAM" id="Phobius"/>
    </source>
</evidence>
<keyword evidence="1" id="KW-0472">Membrane</keyword>
<keyword evidence="1" id="KW-0812">Transmembrane</keyword>
<dbReference type="RefSeq" id="WP_061983716.1">
    <property type="nucleotide sequence ID" value="NZ_FOPQ01000004.1"/>
</dbReference>
<dbReference type="AlphaFoldDB" id="A0A154MWY7"/>
<proteinExistence type="predicted"/>
<evidence type="ECO:0000313" key="5">
    <source>
        <dbReference type="Proteomes" id="UP000186883"/>
    </source>
</evidence>
<evidence type="ECO:0000313" key="4">
    <source>
        <dbReference type="Proteomes" id="UP000076321"/>
    </source>
</evidence>
<dbReference type="Proteomes" id="UP000186883">
    <property type="component" value="Unassembled WGS sequence"/>
</dbReference>
<dbReference type="Proteomes" id="UP000076321">
    <property type="component" value="Unassembled WGS sequence"/>
</dbReference>
<accession>A0A154MWY7</accession>
<evidence type="ECO:0000313" key="3">
    <source>
        <dbReference type="EMBL" id="OKA11372.1"/>
    </source>
</evidence>
<evidence type="ECO:0000313" key="2">
    <source>
        <dbReference type="EMBL" id="KZB88257.1"/>
    </source>
</evidence>